<keyword evidence="8" id="KW-1185">Reference proteome</keyword>
<dbReference type="Pfam" id="PF07683">
    <property type="entry name" value="CobW_C"/>
    <property type="match status" value="1"/>
</dbReference>
<dbReference type="GeneID" id="301684555"/>
<accession>A0A5M3T7N9</accession>
<dbReference type="InterPro" id="IPR051316">
    <property type="entry name" value="Zinc-reg_GTPase_activator"/>
</dbReference>
<dbReference type="InterPro" id="IPR003495">
    <property type="entry name" value="CobW/HypB/UreG_nucleotide-bd"/>
</dbReference>
<evidence type="ECO:0000256" key="4">
    <source>
        <dbReference type="ARBA" id="ARBA00034320"/>
    </source>
</evidence>
<organism evidence="7 8">
    <name type="scientific">Limnospira platensis NIES-46</name>
    <dbReference type="NCBI Taxonomy" id="1236695"/>
    <lineage>
        <taxon>Bacteria</taxon>
        <taxon>Bacillati</taxon>
        <taxon>Cyanobacteriota</taxon>
        <taxon>Cyanophyceae</taxon>
        <taxon>Oscillatoriophycideae</taxon>
        <taxon>Oscillatoriales</taxon>
        <taxon>Sirenicapillariaceae</taxon>
        <taxon>Limnospira</taxon>
    </lineage>
</organism>
<dbReference type="CDD" id="cd03112">
    <property type="entry name" value="CobW-like"/>
    <property type="match status" value="1"/>
</dbReference>
<dbReference type="InterPro" id="IPR027417">
    <property type="entry name" value="P-loop_NTPase"/>
</dbReference>
<dbReference type="PANTHER" id="PTHR13748">
    <property type="entry name" value="COBW-RELATED"/>
    <property type="match status" value="1"/>
</dbReference>
<reference evidence="7 8" key="1">
    <citation type="journal article" date="2019" name="J Genomics">
        <title>The Draft Genome of a Hydrogen-producing Cyanobacterium, Arthrospira platensis NIES-46.</title>
        <authorList>
            <person name="Suzuki S."/>
            <person name="Yamaguchi H."/>
            <person name="Kawachi M."/>
        </authorList>
    </citation>
    <scope>NUCLEOTIDE SEQUENCE [LARGE SCALE GENOMIC DNA]</scope>
    <source>
        <strain evidence="7 8">NIES-46</strain>
    </source>
</reference>
<keyword evidence="1" id="KW-0547">Nucleotide-binding</keyword>
<dbReference type="SUPFAM" id="SSF90002">
    <property type="entry name" value="Hypothetical protein YjiA, C-terminal domain"/>
    <property type="match status" value="1"/>
</dbReference>
<dbReference type="Gene3D" id="3.40.50.300">
    <property type="entry name" value="P-loop containing nucleotide triphosphate hydrolases"/>
    <property type="match status" value="1"/>
</dbReference>
<dbReference type="Proteomes" id="UP000326169">
    <property type="component" value="Unassembled WGS sequence"/>
</dbReference>
<dbReference type="RefSeq" id="WP_014275098.1">
    <property type="nucleotide sequence ID" value="NZ_BIMW01000145.1"/>
</dbReference>
<evidence type="ECO:0000256" key="3">
    <source>
        <dbReference type="ARBA" id="ARBA00023186"/>
    </source>
</evidence>
<comment type="similarity">
    <text evidence="4">Belongs to the SIMIBI class G3E GTPase family. ZNG1 subfamily.</text>
</comment>
<proteinExistence type="inferred from homology"/>
<dbReference type="InterPro" id="IPR011629">
    <property type="entry name" value="CobW-like_C"/>
</dbReference>
<evidence type="ECO:0000259" key="6">
    <source>
        <dbReference type="SMART" id="SM00833"/>
    </source>
</evidence>
<keyword evidence="2" id="KW-0378">Hydrolase</keyword>
<dbReference type="PANTHER" id="PTHR13748:SF59">
    <property type="entry name" value="COBW C-TERMINAL DOMAIN-CONTAINING PROTEIN"/>
    <property type="match status" value="1"/>
</dbReference>
<protein>
    <recommendedName>
        <fullName evidence="6">CobW C-terminal domain-containing protein</fullName>
    </recommendedName>
</protein>
<comment type="catalytic activity">
    <reaction evidence="5">
        <text>GTP + H2O = GDP + phosphate + H(+)</text>
        <dbReference type="Rhea" id="RHEA:19669"/>
        <dbReference type="ChEBI" id="CHEBI:15377"/>
        <dbReference type="ChEBI" id="CHEBI:15378"/>
        <dbReference type="ChEBI" id="CHEBI:37565"/>
        <dbReference type="ChEBI" id="CHEBI:43474"/>
        <dbReference type="ChEBI" id="CHEBI:58189"/>
    </reaction>
    <physiologicalReaction direction="left-to-right" evidence="5">
        <dbReference type="Rhea" id="RHEA:19670"/>
    </physiologicalReaction>
</comment>
<dbReference type="Pfam" id="PF02492">
    <property type="entry name" value="cobW"/>
    <property type="match status" value="1"/>
</dbReference>
<feature type="domain" description="CobW C-terminal" evidence="6">
    <location>
        <begin position="237"/>
        <end position="325"/>
    </location>
</feature>
<keyword evidence="3" id="KW-0143">Chaperone</keyword>
<dbReference type="SUPFAM" id="SSF52540">
    <property type="entry name" value="P-loop containing nucleoside triphosphate hydrolases"/>
    <property type="match status" value="1"/>
</dbReference>
<evidence type="ECO:0000313" key="8">
    <source>
        <dbReference type="Proteomes" id="UP000326169"/>
    </source>
</evidence>
<comment type="caution">
    <text evidence="7">The sequence shown here is derived from an EMBL/GenBank/DDBJ whole genome shotgun (WGS) entry which is preliminary data.</text>
</comment>
<dbReference type="Gene3D" id="3.30.1220.10">
    <property type="entry name" value="CobW-like, C-terminal domain"/>
    <property type="match status" value="1"/>
</dbReference>
<name>A0A5M3T7N9_LIMPL</name>
<dbReference type="EMBL" id="BIMW01000145">
    <property type="protein sequence ID" value="GCE95713.1"/>
    <property type="molecule type" value="Genomic_DNA"/>
</dbReference>
<evidence type="ECO:0000256" key="1">
    <source>
        <dbReference type="ARBA" id="ARBA00022741"/>
    </source>
</evidence>
<dbReference type="SMART" id="SM00833">
    <property type="entry name" value="CobW_C"/>
    <property type="match status" value="1"/>
</dbReference>
<evidence type="ECO:0000256" key="5">
    <source>
        <dbReference type="ARBA" id="ARBA00049117"/>
    </source>
</evidence>
<evidence type="ECO:0000256" key="2">
    <source>
        <dbReference type="ARBA" id="ARBA00022801"/>
    </source>
</evidence>
<sequence>MKTTREKLTINREVPVIVITGFLGSGKTTLINYILSHRNGRKVAVFVNEFGEISIDGQLLINLEDDMVQLNNGCICCTLNDRLADTIVEVLQRNPHIDYLLIETTGIADPLPIIMTFGGTELRNLTRLDAIFTLVDADTFSPDLLANSEAALNQIAWGDLILLNKIDLVAPEKCDRIQKQIRQLKPDARIITTEYGEVPLATIWGIEYSHPDFPQLSDHDHQPDHDHHSQHLANDGFVAVSFSSDRPLSVEKFQTFLSDRLPTNVFRAKGFIWYQGNNSSHLFQLSGKRYQLTPNYPRGEPPNQLVFIGRDLNRQTLTQDLQRCLHEIPNHEPRPIMDR</sequence>
<gene>
    <name evidence="7" type="ORF">NIES46_37790</name>
</gene>
<dbReference type="InterPro" id="IPR036627">
    <property type="entry name" value="CobW-likC_sf"/>
</dbReference>
<evidence type="ECO:0000313" key="7">
    <source>
        <dbReference type="EMBL" id="GCE95713.1"/>
    </source>
</evidence>